<protein>
    <submittedName>
        <fullName evidence="1">Glycoside hydrolase family 2 protein</fullName>
    </submittedName>
</protein>
<dbReference type="Gene3D" id="2.60.120.260">
    <property type="entry name" value="Galactose-binding domain-like"/>
    <property type="match status" value="1"/>
</dbReference>
<proteinExistence type="predicted"/>
<dbReference type="PANTHER" id="PTHR36848:SF2">
    <property type="entry name" value="SECRETED PROTEIN"/>
    <property type="match status" value="1"/>
</dbReference>
<keyword evidence="1" id="KW-0378">Hydrolase</keyword>
<evidence type="ECO:0000313" key="2">
    <source>
        <dbReference type="Proteomes" id="UP000266118"/>
    </source>
</evidence>
<dbReference type="RefSeq" id="WP_119988834.1">
    <property type="nucleotide sequence ID" value="NZ_CP032489.1"/>
</dbReference>
<evidence type="ECO:0000313" key="1">
    <source>
        <dbReference type="EMBL" id="AYD48286.1"/>
    </source>
</evidence>
<organism evidence="1 2">
    <name type="scientific">Arachidicoccus soli</name>
    <dbReference type="NCBI Taxonomy" id="2341117"/>
    <lineage>
        <taxon>Bacteria</taxon>
        <taxon>Pseudomonadati</taxon>
        <taxon>Bacteroidota</taxon>
        <taxon>Chitinophagia</taxon>
        <taxon>Chitinophagales</taxon>
        <taxon>Chitinophagaceae</taxon>
        <taxon>Arachidicoccus</taxon>
    </lineage>
</organism>
<dbReference type="PANTHER" id="PTHR36848">
    <property type="entry name" value="DNA-BINDING PROTEIN (PUTATIVE SECRETED PROTEIN)-RELATED"/>
    <property type="match status" value="1"/>
</dbReference>
<dbReference type="NCBIfam" id="NF045579">
    <property type="entry name" value="rhamnoside_JR"/>
    <property type="match status" value="1"/>
</dbReference>
<gene>
    <name evidence="1" type="ORF">D6B99_12145</name>
</gene>
<dbReference type="InterPro" id="IPR053161">
    <property type="entry name" value="Ulvan_degrading_GH"/>
</dbReference>
<keyword evidence="2" id="KW-1185">Reference proteome</keyword>
<sequence length="952" mass="107466">MTHSNKLKSQIFLGLLSTFFLTPLVGKSQLKWPEITQQTKPWSRWWWEGSAVNNKDLDKVMEKYQQAGLGGLELTAIYGVKGEESKYIKYLSDKWMDVFEHTLQEGQKLGLGIDLANATGWPFGGPWVTPADESKELRYEVFNVKQGEQLKEPVVFIQKAYITAEGHKKLNINDIKRPISANTNLQQLALDQVRFQEKLPLVTLMAFDQNGHSLNLTKEVDANGKLNWTAPNGDWKLYAVFQGMHGKMVERAAPGGEGFVIDHLSKTAVTDYLRHFDTAFGNRSLKNLRSFFCDSYEVDDANGQADFTPHFFDYFEKERGYDLRKYLPYLLNKSNDEKSDRVLSDFRQTIGELLLKNFTENWESWAKSKGKIIRNQSHGSPANILDLYGASDIPETEGEDRLRFKFASSAANVLGKPLASSESATWLNDHFKSSLGEVKVAIDRYFLGGINHIFYHGIAYSPLSAPWPGWLFYAAVHFTPANPQWNNFATLNAYIARCQSFLQIGHPNNDILQYYPLFDSYADRGRSLLKHYDGMKGFENTDFDNNATWMLANGYSFDFISDKQIKKLQNNADLIQSPGGNYQTILVSNVHYMPLSSLQKIVSLAKNGATILIYKSLPSSVPGLANLTGRQTELDALLHSLNFQENADGLTVATVGKGRIIKGNDLPKLLHFSKIRQEKMVSEDLHFVRRSYNGGNYYFVVNESDSSFTGWVPLAVVAKSVAVFNPMSQAFGFTKTKIADDGNVEVYLQLQPNESCILKTNTAEASGKEYPYFEVKENPQTIDGKWSLTFISGGPILPKPMQLKHLDYWTNLDNKELDNFSGTADYQIDFKKPKGNASYWQLNLGSVKENAELWLNGKNIGTLLNDRDGLVIPNSLFKGNNHLEVKVSNLMANRIRYMDKHRLVYKRFYNVNFPAKDPADVGPDGLFTAKNWEVSPSGLAGPVTLTPLKEIK</sequence>
<dbReference type="SUPFAM" id="SSF49785">
    <property type="entry name" value="Galactose-binding domain-like"/>
    <property type="match status" value="1"/>
</dbReference>
<dbReference type="Pfam" id="PF17132">
    <property type="entry name" value="Glyco_hydro_106"/>
    <property type="match status" value="2"/>
</dbReference>
<accession>A0A386HRU5</accession>
<dbReference type="OrthoDB" id="9761519at2"/>
<dbReference type="AlphaFoldDB" id="A0A386HRU5"/>
<name>A0A386HRU5_9BACT</name>
<dbReference type="GO" id="GO:0016787">
    <property type="term" value="F:hydrolase activity"/>
    <property type="evidence" value="ECO:0007669"/>
    <property type="project" value="UniProtKB-KW"/>
</dbReference>
<dbReference type="InterPro" id="IPR008979">
    <property type="entry name" value="Galactose-bd-like_sf"/>
</dbReference>
<dbReference type="Proteomes" id="UP000266118">
    <property type="component" value="Chromosome"/>
</dbReference>
<dbReference type="EMBL" id="CP032489">
    <property type="protein sequence ID" value="AYD48286.1"/>
    <property type="molecule type" value="Genomic_DNA"/>
</dbReference>
<reference evidence="1 2" key="1">
    <citation type="submission" date="2018-09" db="EMBL/GenBank/DDBJ databases">
        <title>Arachidicoccus sp. nov., a bacterium isolated from soil.</title>
        <authorList>
            <person name="Weon H.-Y."/>
            <person name="Kwon S.-W."/>
            <person name="Lee S.A."/>
        </authorList>
    </citation>
    <scope>NUCLEOTIDE SEQUENCE [LARGE SCALE GENOMIC DNA]</scope>
    <source>
        <strain evidence="1 2">KIS59-12</strain>
    </source>
</reference>
<dbReference type="KEGG" id="ark:D6B99_12145"/>